<dbReference type="GO" id="GO:0051539">
    <property type="term" value="F:4 iron, 4 sulfur cluster binding"/>
    <property type="evidence" value="ECO:0007669"/>
    <property type="project" value="UniProtKB-KW"/>
</dbReference>
<dbReference type="SUPFAM" id="SSF50692">
    <property type="entry name" value="ADC-like"/>
    <property type="match status" value="1"/>
</dbReference>
<dbReference type="GO" id="GO:0046872">
    <property type="term" value="F:metal ion binding"/>
    <property type="evidence" value="ECO:0007669"/>
    <property type="project" value="UniProtKB-KW"/>
</dbReference>
<dbReference type="Pfam" id="PF00384">
    <property type="entry name" value="Molybdopterin"/>
    <property type="match status" value="1"/>
</dbReference>
<keyword evidence="7" id="KW-0408">Iron</keyword>
<dbReference type="SUPFAM" id="SSF53706">
    <property type="entry name" value="Formate dehydrogenase/DMSO reductase, domains 1-3"/>
    <property type="match status" value="1"/>
</dbReference>
<evidence type="ECO:0000256" key="4">
    <source>
        <dbReference type="ARBA" id="ARBA00022723"/>
    </source>
</evidence>
<dbReference type="Pfam" id="PF01568">
    <property type="entry name" value="Molydop_binding"/>
    <property type="match status" value="1"/>
</dbReference>
<organism evidence="10">
    <name type="scientific">Thermorudis peleae</name>
    <dbReference type="NCBI Taxonomy" id="1382356"/>
    <lineage>
        <taxon>Bacteria</taxon>
        <taxon>Pseudomonadati</taxon>
        <taxon>Thermomicrobiota</taxon>
        <taxon>Thermomicrobia</taxon>
        <taxon>Thermomicrobia incertae sedis</taxon>
        <taxon>Thermorudis</taxon>
    </lineage>
</organism>
<sequence length="748" mass="80726">MRMRRREFLKLAATSATGAVLFTGCGSIGDANPEHEFKIESPVRNPNDLLYGRDNWYATAAPLSIGGYGIIVRVFEGRAKKVEGNPDFPVNLGRSCAKAQALVQEVYHPDRIGGPLRLAGQRGSGQFQVIEWEEALGQVADLIRQAPDSTLLITEPLNGALGAIVEQFVQTTGIQHASLEPDERVVLREAMRRVFGVDTLPTLDLANARFLLSFSADFLHTWISPVQFARAYGAFRQGRPDVRGTYYHVGPRLSGTAANADRWFPVRPGAEGLVALSMAQVMLEEGLVEGEGAEPFFQALGLTPEQLGADFAPDRVADAAGLTAEQIRELAHAFAEQRPSVAIAGTSAAATTNGLFNLAAVFALNYLVGSVNSEGGLILNPASPLPDELPANRGGDPYSQWVNIAQQIAGGQIRTVLVHRANPVYSLPPASGIQDALRGAGSVVSFSSFLDETTMLADLVLPDHTALEQWGLVVPEPGPGFEIVAIQQPVVNPFVNTRAFGDVLIQIASQLGQALPWPSQEAAVRALADGLRGLGRGNVEAEQPNEYFVTMQTQGGWWDEEARAEEASPQAPTAPANPEFAGDPGQFPFYLLPFPSDSLGYGEFSHLPWLQALPEPVSTNVWGTWVELNPRTAQDIGVETGDVVRVVTPQGSAELPVYVNPAAMPDVLSVPMGQGHKAYGRYAEGRGVNPLELVAPQAERETGALAWVATRCRLELTGRRMRIARFEGQFPAFQLEEFPIIQVTRPRT</sequence>
<dbReference type="InterPro" id="IPR006311">
    <property type="entry name" value="TAT_signal"/>
</dbReference>
<evidence type="ECO:0000256" key="7">
    <source>
        <dbReference type="ARBA" id="ARBA00023004"/>
    </source>
</evidence>
<keyword evidence="8" id="KW-0411">Iron-sulfur</keyword>
<dbReference type="InterPro" id="IPR006963">
    <property type="entry name" value="Mopterin_OxRdtase_4Fe-4S_dom"/>
</dbReference>
<keyword evidence="4" id="KW-0479">Metal-binding</keyword>
<name>A0A831TF79_9BACT</name>
<reference evidence="10" key="1">
    <citation type="journal article" date="2020" name="mSystems">
        <title>Genome- and Community-Level Interaction Insights into Carbon Utilization and Element Cycling Functions of Hydrothermarchaeota in Hydrothermal Sediment.</title>
        <authorList>
            <person name="Zhou Z."/>
            <person name="Liu Y."/>
            <person name="Xu W."/>
            <person name="Pan J."/>
            <person name="Luo Z.H."/>
            <person name="Li M."/>
        </authorList>
    </citation>
    <scope>NUCLEOTIDE SEQUENCE [LARGE SCALE GENOMIC DNA]</scope>
    <source>
        <strain evidence="10">SpSt-210</strain>
    </source>
</reference>
<gene>
    <name evidence="10" type="ORF">ENP34_04370</name>
</gene>
<feature type="domain" description="4Fe-4S Mo/W bis-MGD-type" evidence="9">
    <location>
        <begin position="54"/>
        <end position="110"/>
    </location>
</feature>
<evidence type="ECO:0000256" key="5">
    <source>
        <dbReference type="ARBA" id="ARBA00022729"/>
    </source>
</evidence>
<keyword evidence="5" id="KW-0732">Signal</keyword>
<proteinExistence type="inferred from homology"/>
<dbReference type="EMBL" id="DSIY01000102">
    <property type="protein sequence ID" value="HEG90666.1"/>
    <property type="molecule type" value="Genomic_DNA"/>
</dbReference>
<dbReference type="GO" id="GO:0016491">
    <property type="term" value="F:oxidoreductase activity"/>
    <property type="evidence" value="ECO:0007669"/>
    <property type="project" value="UniProtKB-KW"/>
</dbReference>
<keyword evidence="3" id="KW-0500">Molybdenum</keyword>
<dbReference type="PANTHER" id="PTHR43742:SF9">
    <property type="entry name" value="TETRATHIONATE REDUCTASE SUBUNIT A"/>
    <property type="match status" value="1"/>
</dbReference>
<dbReference type="InterPro" id="IPR009010">
    <property type="entry name" value="Asp_de-COase-like_dom_sf"/>
</dbReference>
<accession>A0A831TF79</accession>
<evidence type="ECO:0000259" key="9">
    <source>
        <dbReference type="PROSITE" id="PS51669"/>
    </source>
</evidence>
<dbReference type="Gene3D" id="2.20.25.90">
    <property type="entry name" value="ADC-like domains"/>
    <property type="match status" value="1"/>
</dbReference>
<keyword evidence="2" id="KW-0004">4Fe-4S</keyword>
<dbReference type="PANTHER" id="PTHR43742">
    <property type="entry name" value="TRIMETHYLAMINE-N-OXIDE REDUCTASE"/>
    <property type="match status" value="1"/>
</dbReference>
<keyword evidence="6" id="KW-0560">Oxidoreductase</keyword>
<dbReference type="PROSITE" id="PS51669">
    <property type="entry name" value="4FE4S_MOW_BIS_MGD"/>
    <property type="match status" value="1"/>
</dbReference>
<dbReference type="InterPro" id="IPR006656">
    <property type="entry name" value="Mopterin_OxRdtase"/>
</dbReference>
<evidence type="ECO:0000256" key="1">
    <source>
        <dbReference type="ARBA" id="ARBA00010312"/>
    </source>
</evidence>
<evidence type="ECO:0000313" key="10">
    <source>
        <dbReference type="EMBL" id="HEG90666.1"/>
    </source>
</evidence>
<comment type="similarity">
    <text evidence="1">Belongs to the prokaryotic molybdopterin-containing oxidoreductase family.</text>
</comment>
<evidence type="ECO:0000256" key="8">
    <source>
        <dbReference type="ARBA" id="ARBA00023014"/>
    </source>
</evidence>
<protein>
    <submittedName>
        <fullName evidence="10">4Fe-4S ferredoxin</fullName>
    </submittedName>
</protein>
<dbReference type="GO" id="GO:0043546">
    <property type="term" value="F:molybdopterin cofactor binding"/>
    <property type="evidence" value="ECO:0007669"/>
    <property type="project" value="InterPro"/>
</dbReference>
<dbReference type="AlphaFoldDB" id="A0A831TF79"/>
<evidence type="ECO:0000256" key="6">
    <source>
        <dbReference type="ARBA" id="ARBA00023002"/>
    </source>
</evidence>
<dbReference type="PROSITE" id="PS51318">
    <property type="entry name" value="TAT"/>
    <property type="match status" value="1"/>
</dbReference>
<dbReference type="InterPro" id="IPR006657">
    <property type="entry name" value="MoPterin_dinucl-bd_dom"/>
</dbReference>
<dbReference type="PROSITE" id="PS51257">
    <property type="entry name" value="PROKAR_LIPOPROTEIN"/>
    <property type="match status" value="1"/>
</dbReference>
<dbReference type="Gene3D" id="3.40.228.10">
    <property type="entry name" value="Dimethylsulfoxide Reductase, domain 2"/>
    <property type="match status" value="1"/>
</dbReference>
<dbReference type="Gene3D" id="3.40.50.740">
    <property type="match status" value="1"/>
</dbReference>
<dbReference type="InterPro" id="IPR050612">
    <property type="entry name" value="Prok_Mopterin_Oxidored"/>
</dbReference>
<dbReference type="Gene3D" id="2.40.40.20">
    <property type="match status" value="1"/>
</dbReference>
<evidence type="ECO:0000256" key="2">
    <source>
        <dbReference type="ARBA" id="ARBA00022485"/>
    </source>
</evidence>
<comment type="caution">
    <text evidence="10">The sequence shown here is derived from an EMBL/GenBank/DDBJ whole genome shotgun (WGS) entry which is preliminary data.</text>
</comment>
<dbReference type="Gene3D" id="3.30.2070.10">
    <property type="entry name" value="Formate dehydrogenase/DMSO reductase"/>
    <property type="match status" value="1"/>
</dbReference>
<evidence type="ECO:0000256" key="3">
    <source>
        <dbReference type="ARBA" id="ARBA00022505"/>
    </source>
</evidence>
<dbReference type="Pfam" id="PF04879">
    <property type="entry name" value="Molybdop_Fe4S4"/>
    <property type="match status" value="1"/>
</dbReference>
<dbReference type="SMART" id="SM00926">
    <property type="entry name" value="Molybdop_Fe4S4"/>
    <property type="match status" value="1"/>
</dbReference>